<gene>
    <name evidence="3" type="ORF">B841_08035</name>
</gene>
<keyword evidence="1" id="KW-1133">Transmembrane helix</keyword>
<keyword evidence="1" id="KW-0812">Transmembrane</keyword>
<feature type="transmembrane region" description="Helical" evidence="1">
    <location>
        <begin position="125"/>
        <end position="149"/>
    </location>
</feature>
<dbReference type="STRING" id="1224163.B841_08035"/>
<feature type="transmembrane region" description="Helical" evidence="1">
    <location>
        <begin position="98"/>
        <end position="119"/>
    </location>
</feature>
<evidence type="ECO:0000259" key="2">
    <source>
        <dbReference type="Pfam" id="PF07853"/>
    </source>
</evidence>
<dbReference type="Pfam" id="PF07853">
    <property type="entry name" value="DUF1648"/>
    <property type="match status" value="1"/>
</dbReference>
<reference evidence="3 4" key="1">
    <citation type="submission" date="2012-11" db="EMBL/GenBank/DDBJ databases">
        <title>The complete genome sequence of Corynebacterium maris Coryn-1 (=DSM 45190).</title>
        <authorList>
            <person name="Schaffert L."/>
            <person name="Albersmeier A."/>
            <person name="Kalinowski J."/>
            <person name="Ruckert C."/>
        </authorList>
    </citation>
    <scope>NUCLEOTIDE SEQUENCE [LARGE SCALE GENOMIC DNA]</scope>
    <source>
        <strain evidence="4">Coryn-1</strain>
    </source>
</reference>
<dbReference type="Proteomes" id="UP000015388">
    <property type="component" value="Chromosome"/>
</dbReference>
<name>S5T376_9CORY</name>
<feature type="domain" description="DUF1648" evidence="2">
    <location>
        <begin position="2"/>
        <end position="45"/>
    </location>
</feature>
<dbReference type="HOGENOM" id="CLU_1150357_0_0_11"/>
<keyword evidence="4" id="KW-1185">Reference proteome</keyword>
<sequence>MAAIVLALHYPRLPEVIPVHFNAAGEPDGFADKSWATVFALPAIALAVAGMFVVMEVVRRQAWEPQPTDGATEQAVRVPFSESAHARAHHFLAATNRWLAWLGLTVSAGLSMLAAASLVPDYRWLFTPALVLVLLGTVVVVVVGLFLSFRAESQAKEWFPPDEEELERDRLLSPADAQRQVYRLGGFFYRNPADPAVIGLSYANSGNIDINVAHPPGALFYRCVALLVGAVTILPIVMTIL</sequence>
<organism evidence="3 4">
    <name type="scientific">Corynebacterium maris DSM 45190</name>
    <dbReference type="NCBI Taxonomy" id="1224163"/>
    <lineage>
        <taxon>Bacteria</taxon>
        <taxon>Bacillati</taxon>
        <taxon>Actinomycetota</taxon>
        <taxon>Actinomycetes</taxon>
        <taxon>Mycobacteriales</taxon>
        <taxon>Corynebacteriaceae</taxon>
        <taxon>Corynebacterium</taxon>
    </lineage>
</organism>
<evidence type="ECO:0000313" key="3">
    <source>
        <dbReference type="EMBL" id="AGS35080.1"/>
    </source>
</evidence>
<proteinExistence type="predicted"/>
<evidence type="ECO:0000256" key="1">
    <source>
        <dbReference type="SAM" id="Phobius"/>
    </source>
</evidence>
<dbReference type="InterPro" id="IPR012867">
    <property type="entry name" value="DUF1648"/>
</dbReference>
<dbReference type="PATRIC" id="fig|1224163.3.peg.1614"/>
<protein>
    <recommendedName>
        <fullName evidence="2">DUF1648 domain-containing protein</fullName>
    </recommendedName>
</protein>
<keyword evidence="1" id="KW-0472">Membrane</keyword>
<dbReference type="KEGG" id="cmd:B841_08035"/>
<feature type="transmembrane region" description="Helical" evidence="1">
    <location>
        <begin position="219"/>
        <end position="240"/>
    </location>
</feature>
<dbReference type="AlphaFoldDB" id="S5T376"/>
<dbReference type="EMBL" id="CP003924">
    <property type="protein sequence ID" value="AGS35080.1"/>
    <property type="molecule type" value="Genomic_DNA"/>
</dbReference>
<feature type="transmembrane region" description="Helical" evidence="1">
    <location>
        <begin position="35"/>
        <end position="54"/>
    </location>
</feature>
<accession>S5T376</accession>
<evidence type="ECO:0000313" key="4">
    <source>
        <dbReference type="Proteomes" id="UP000015388"/>
    </source>
</evidence>